<evidence type="ECO:0000313" key="8">
    <source>
        <dbReference type="EMBL" id="KAK3289369.1"/>
    </source>
</evidence>
<evidence type="ECO:0000256" key="4">
    <source>
        <dbReference type="PROSITE-ProRule" id="PRU00087"/>
    </source>
</evidence>
<evidence type="ECO:0000313" key="9">
    <source>
        <dbReference type="Proteomes" id="UP001190700"/>
    </source>
</evidence>
<keyword evidence="2" id="KW-1015">Disulfide bond</keyword>
<feature type="repeat" description="Filamin" evidence="4">
    <location>
        <begin position="2281"/>
        <end position="2382"/>
    </location>
</feature>
<keyword evidence="6" id="KW-1133">Transmembrane helix</keyword>
<feature type="repeat" description="Filamin" evidence="4">
    <location>
        <begin position="4787"/>
        <end position="4872"/>
    </location>
</feature>
<dbReference type="InterPro" id="IPR044801">
    <property type="entry name" value="Filamin"/>
</dbReference>
<comment type="caution">
    <text evidence="8">The sequence shown here is derived from an EMBL/GenBank/DDBJ whole genome shotgun (WGS) entry which is preliminary data.</text>
</comment>
<dbReference type="Gene3D" id="3.30.300.320">
    <property type="match status" value="1"/>
</dbReference>
<dbReference type="PANTHER" id="PTHR38537:SF15">
    <property type="entry name" value="FILAMIN"/>
    <property type="match status" value="1"/>
</dbReference>
<feature type="repeat" description="Filamin" evidence="4">
    <location>
        <begin position="3683"/>
        <end position="3816"/>
    </location>
</feature>
<accession>A0AAE0LLS9</accession>
<protein>
    <recommendedName>
        <fullName evidence="7">LNR domain-containing protein</fullName>
    </recommendedName>
</protein>
<dbReference type="Pfam" id="PF00066">
    <property type="entry name" value="Notch"/>
    <property type="match status" value="3"/>
</dbReference>
<reference evidence="8 9" key="1">
    <citation type="journal article" date="2015" name="Genome Biol. Evol.">
        <title>Comparative Genomics of a Bacterivorous Green Alga Reveals Evolutionary Causalities and Consequences of Phago-Mixotrophic Mode of Nutrition.</title>
        <authorList>
            <person name="Burns J.A."/>
            <person name="Paasch A."/>
            <person name="Narechania A."/>
            <person name="Kim E."/>
        </authorList>
    </citation>
    <scope>NUCLEOTIDE SEQUENCE [LARGE SCALE GENOMIC DNA]</scope>
    <source>
        <strain evidence="8 9">PLY_AMNH</strain>
    </source>
</reference>
<keyword evidence="3" id="KW-0325">Glycoprotein</keyword>
<feature type="transmembrane region" description="Helical" evidence="6">
    <location>
        <begin position="6699"/>
        <end position="6721"/>
    </location>
</feature>
<gene>
    <name evidence="8" type="ORF">CYMTET_3197</name>
</gene>
<feature type="repeat" description="Filamin" evidence="4">
    <location>
        <begin position="3934"/>
        <end position="4039"/>
    </location>
</feature>
<feature type="compositionally biased region" description="Pro residues" evidence="5">
    <location>
        <begin position="1618"/>
        <end position="1637"/>
    </location>
</feature>
<dbReference type="Pfam" id="PF12733">
    <property type="entry name" value="Cadherin-like"/>
    <property type="match status" value="2"/>
</dbReference>
<dbReference type="InterPro" id="IPR017868">
    <property type="entry name" value="Filamin/ABP280_repeat-like"/>
</dbReference>
<evidence type="ECO:0000256" key="5">
    <source>
        <dbReference type="SAM" id="MobiDB-lite"/>
    </source>
</evidence>
<dbReference type="SMART" id="SM00557">
    <property type="entry name" value="IG_FLMN"/>
    <property type="match status" value="8"/>
</dbReference>
<evidence type="ECO:0000259" key="7">
    <source>
        <dbReference type="PROSITE" id="PS50258"/>
    </source>
</evidence>
<keyword evidence="6" id="KW-0812">Transmembrane</keyword>
<sequence length="6826" mass="734325">MRDFPEATPSVSSDECADRTSLVNYDAVLGVAPSFGLTTGGTLVYVTVLEGAMPENPTQVYCRFGNRVDFAESYRYQAGTDTIVECRSPKGTEGTVVQVSVSFDNRVWAYSAFSWYYYHSRPTLKSVTPAFGPSRGGYIVEVNLGTRDVLNNFPPTFDREAAAAGAKCKFDTIQGNATATYKCTASDGSKTYDTFCVQCVVPQLSSDVGTAKLQVALNGKDFGTRSLDFAVVYIPGDDDSPATNSDVVQTQSTDIGPFYTAFPNFYQDGFYSYYGEMTSNAGLASFCLIAISPALGPAAGATEVSLKAQGRIPQGHKDFYCFFDKTSVTAHSIYYDSDDDSLVVLCYSPAGTALTTSVVHISLDGASYSSSGVDFHYHTDIEISQINPPTGPNTGGTQVQITIDGDDPLPDAASSSIVLASCLFGTGDAALQTKGTYTAATTSSSAYVECTVPGFAVSYSAESLHTRLSLNSQTYNAVDDTVVYTLIDAGEYNFYGILIDAGTLISPTSISDPVFISYDYQLTLCTIFNVSGISTLESWTFLADFMEPDGSFSDVEYAMTAIVAFTSTSSSRHLLADICSDSLTNDCFNRNWINYKASVPYNVAQFRFTGTLSETHSNMFVSNIAVPRFGYSNYVSLTVGAKNHTSTVLATDEDNSTTYTVEVTRDTASSDATLEDLEVFQIITYRCGTYEEERAYTFSSSTTSYSLNVSYGSTTIRIHPDPTVDYSKVDVYDTNSSTSYEVGGFGGRSGTGSLLLPMAVGLNYFTVTLTSEDGGSTKTYSYIVERLTARSSSTLQSISFSSTYPITPYTQTLSLTPAFSATTYAYTLYSPPAYTHTVQTLMYSQHVVSATVVYNEFYDVAKLTLNHTGAIQTLNEELRCGQHAATITFDRTILTDTSNTLVIGLTAEDGTTVTSYIFTVVVNRAEEFTSLSHLDVDYQNDTTIGMLSPTFSSSVNSYAAYMRYAYTEYDVFAETLSLWATLKVTATVQHYVFDPYGVPSLSTGYTCCTYVVYELKGSTPISSGYTLTNVSVPDDDTLRIQLPYAGVYTIVYTVTAENTVDTQTYTIVLERAYASREVDLLAFQVQNSVVSTYPSSGILSPTFSSNSTSQTDKIFTMEVENSIASINLLATLKDEKATISVGLMSPYVMTSTDNTTTSVAIALTAGVLNTNVCEYADNELKVPTYRRFNIINTFRRSISNNSYVGNIVPDVGSINFVYNVTSYSLSISNIITSISLTVISNDTTSPISMYDNASRQKILCPGATATTLGNSSGVTCPGAAMSVGANTLTLTVTAESGYSTTYTFIVTRNGPSADSSLSDITFGDSLSIYQWGTETIWTYVNATGTNTSSVVPAATAGFSQNVTDYRVKGSTEYTYLQDPYLGIVVNEEMTSIDVAAIPYDTVKVAQAGEKVGDFAASVTINGVSVPGNVSTSVQLNTGTWPNPALTQILIVVTAQNNVNTTTYNLTVVHAAREPTDGYWIPYYALVGDPDAETLAGTELTFVLQVNMTLWNAAFPQAIDDVSAISSLTFSPQLTVEMTDENSTLSRAQDDVFLGEGGLCADGYLCISNLCVPPPPPMPPPFTAADSSPPPPPTPPPANSSTTTNTTAGNVTAGNGTTYPPPPLYPPPYPAPPPVPPPPQFSTCSKDVTYTFTPTLAGVHTYTVMAYDQVVDDRTVTYTLLYEKMSLQHSVAEWQNPSEPGNQSVWITGYDQFGNRVTGWDRSYTPLEMEFLICPDKVWPPPPPVGSPPDAPFDTFRKSYVPSAEEYQTYDTLGYCRCGSATDCAAPLQAQITQKGDGTYFLEAYVRSSGTSDGYLAATYGQIYRPVGGEDMYPVYPLEFHIQGLVIGKYSYPSFTEQNWIVGQAPATFVITARDDFANPLSSGGDAESIDVVTVPLTVSELGQSPGPLVITDQNDGTYVISLYTVLAEYYEIRFYVRDVEALYGPWALTVNADALSDRSTADYPLTASAGEVNSFNVYARDRFSNLIEFGDFAASIGMDFWEETTAVSPGEVRASAASLGLGVYSLSFKATTDATKTGYLQVHLTDSRYDLDRSLIVGSEQRVPVDITHGTASVRESTFYVENTQRAGEVMYGVYPVDGYGNLCVENRPSPFSATAQNSTHLVRGYASNATYQSLFNTETVLVDQATVIGLYTLQLFLETEQVGLADISPVTITVIPNIISTKSIVSTVDEILPIAQTEIVSILGVDRFGNKITQGGEVGVFSVRITNPLDPTDQILVDMVDEQNGDYAAYFAPGKSGNYMIEFLFVDGVLDPLQYFSAELTAAIPESYTVSGTGLDGGTVGDFLEFYINPDAGLDADHNAEAEFRSSLTLPSGEVETIQVGTIDSVGRRQIRIQQNVSGAYLLDIKLRSDHIDESPYTLELVGGSPTSSTVYMPVGDDMEYVAGETAIMYLDVRDKYGNVANVLPTTDISVRYQLQPNREVIIANILDNLADPLDTNTTARRLLGADTGAAQGSHSRALLQQPLPPFPPMPRAPKPPSPDLSSTYAFRSEALLSITGVYSVSVKLLGEQVCQDTYTVTNSQPCISDALTEPEQAVASASLLEGSGAQSFGAGESVKIKVVPLDRFGNPVSTAHSRNELEFVLNVTAEVSSNPEVRPGDKVVDAAPLAYNSDDNAHDATYMLTAAGIYTLVVDMLEVRWYYEETYIVTRRETEIVVTAGALDVEVSGIVDVNSTAGETTGLPVFIMDSYRNILQEDYSTQLDVQLFGPMSVSSTADEIIIQQQDDGSYIAFFNVPLAGDYEAKATILALSVPNNAKVVVSAGPPNGGSTTAVGAGLQTAVAGTAGSFELRPTDSFGNRRLSPGGDWEIIAYLEMGDSIAKEVVEVPDSDLFTEWSYDLDAYVVTYLVEGSGSLLLYISLLTFGVSDAIQGSPFRVQVDAGATDAFISQLTGSGINGAVAGYRAEFDVVARDKFGNPKYGGGDAFRVSAGPETMEVGGSISYGISDNQDGSYTVSYTAAVVANYIIHVTLNNIEVGSFPTASPITVGVVKDAGPVSIPLTYAEGSGLTEAYAGAGATYDIVSVDAQGIALRRGGLLLDVFFDCLSTSAPGGCNDTAPPKRLSNAFTDEWDGQTTNVVLDNEDGTYTVHFSEPFRGQFHQHVQMDGNYIKVPTGEESWPVLVNVYTSPTSPPHSFLDPEFPIPATIAAQDAIFTRIFARDEYGNAQFYAVGLYEGDAFSLQAEQNGVIVYRAVLTQDAELGAYNATLSLPRTGQYMVRAMLNGEVIGTALEPTGEVHYVAVGAVDADNNFLTGTVMQDYRCTAELVPVAPPGNGTYPLECKVSDASAGEFRMDYMLTRAGEYVLNVRLDNQHAGESPYSGVRLQVGAAYAQESTAAGPGLEQSVAGMTSEFTLTTRDQYGNARSSGNDVYTARLTLLNSAVSNVQFANVVDLGTGQYTVRYSLDLSGIYEVTVALSGQDIKGSPFELEVLSSLTDPSSCYTRGTGKTQATAGQLASFQIYPVNYAGMVQDVDIEDQFQLSILPSGSGFGSIRYNPAQKLQDSNTYLVEWTAERVLFESDGSYRPYSVDVKLGGVRINGSPFKPYLQAGRAVAERSVLYNNNGFEVSIGEDIATTAGESMTVLLQARDSWSNDVQYDVYGDPIIVGLEVTGVNETEEALVVTHITDLEDGRYDMYYNATVAGVYIYRATLNGQLLGTGELTFVVVAAEPDPRMFLVEGASIDQESYVYVTDKFHVQVRDSFGNLRESDGHLTEQGGAEYIRVQQSVQTGDPVTGDLQSEEAEDVDVVYLADAPEDSSYTDGTYVVFFTITASGTSFTSVEVVSNGVPTAVIGSPFQRQVIPGEAIDGLLSSPILQGAALVDDGVGVTTPKLYMTIVPLDQGGNPSQLPSDVDEHGDFTVEVYPVGSTTVVQPYFVEETGSYEFYLYARAAGDVQITVEYRGANIQQSPAVVVVDPSYGYISPRNTYAEGAGLAGAVAGERAQFTVHLVTDEGLRYTLSMDNPTDSCQPGRSAGVEYVQVKLDDGNVLPENGNGEVVDNCNGTYTCFYDVISVGEHTLEVLIGPEDGNPNFGSFAEAIGDQTASFPLVYAAATVTATVTPLGPAREGRGYSGVESQLNVYPQDRFGNRQDYVLSEDDVFVVNVTANGLYTYSATITRKTDSSTTPPSVYFQASFTPSDTGTYLVDVYLSNAFTDFKYQPVSGAQEITILGGVPDGTTSEVAGSAVRNAQAGVETTFRTILRDSAGNLLGDGTENDPDDLISLRRRRGLQQTEEEIMTGRLVSATLNLSLPLTFKFDEEQDSYVVQYKATLSDTYELQIESYGIPLEIQKYAGTVIEPGPTSTQMCTAEGNGMGSGGINIPAGYETEFLIRSYDQYGNARTAGGSVFDVLLSSAYYALAGTDSAPETGENAIYYSPDGLFFIRPDPPTDMGDGTYRVVYTPYFAAMYLVYVTRDDEYIVDAPFLLDVRPDVTHGPSCLVFCEKDTYCGLANVVAGQRASAFIQARDVSFNNKTDTLDNFYYSVVGELGYSKEGKAYARGSSNLGQYEMSYNAEVAGSLAIRVTYGNEEVFSTTLTVLPAELDTVASTLGGTGFPVSVAGKEEGLVVTARDTYGNQLLEGGMSVRIELEYDDPSSGVVRRQLAVVDEGDGTYSSTFLQARAGTYQVEALVDEVPITPQSIYLEAAAIAPELTQVGNDASYFAGPYTVGFESVLSFTFNDEFQNTRLQGTDLTAEALTLTVYAGEESGLAPEELTVTSLYFVNDAESEASFAYGKYLVTFTARRAGTLRIEVLIGSTNLLNPLTGMPYEAVIMPGPAVAEMCEVYGLGLEGVIGGVPAQFYIEAFDAYKNPLDTDSAKFEVRYEQPYGEFVTEEKIALMPREVTYAEQGKNLYTAFYQPPAHDGTYVLRASVFLTSEDAGSRRLQQASTEAMGRRTPVRSGRRLRQVKDAARLKKKVARRQTQQTVDPGVGGSGDTNTAECTAAGCPEFWQGDGACDLECNNTACDLDAGDCDGTNSTNSPECTAAGCEEGYQGDGFCDAQCNVTACEFDGGDCLSTASDDYSGGDESSNDNDADEYASTPSLENADRCYAAWCTDSGYCNELDYGEYENDAEQSQREYCQSLCASYDASACEDTNSPECTAAGCIYGFQGNGLCDLSCNVTACEFDGGDCLSTASDDYSGGDESYNNAVDSDSNELGHQKVPGDWIWQIFESGGAANAANTVIFAPDSQDVADLSEPVTYGSAGGDTVIRLQVRDENRVSTAPRTSDGELFPDWLTYDIAPAIQRAEVSLTEDGVFYLSLSITLATEYSVRLLGGGDRIGGNWQDGDDSAGEFTIIIAAAYPSSPVTAIVNGLPTEATAGIMGSFAVKSRDEYNNAQTYVASLGADNYAGTLTRMEAVGEEQVLEPVPEDSAQIVVYDNKDSSYDLSFLAYKAGLYLLQVTLDSVELSGVPENHYVTVKHGLVYAYLSTLTPSPENLTSSVAVDPVAWNILARDAYGNPHVSGGLKFKVTVTVPPGALTVYPQITELEDGTYDVFFIPITSGIYIVEVQEAETMAYLAAPWELTVRPSTVIVNRTEISGSGLGGGISMSNFTINIKLYDTYENIVQNRTDLLSVAVLDARSLTPATLPSVHNSSDGALVVYYTLDIPGDYLVSVSIAGEPVGGSPFEVTTTPILPPTLMSAVMAANLAQIDVSFSEATDRGKEPGQRGDCAQLFAENTLAVLGADAACTWVNNQRLTVYLGTGPEILPYDRMELLSGRIQNRVQNSYNASGVVSLLLPDGVETQPIVVLTAPESIGVCDSLTLDGSGSTGGGGRALSFDFGVEASDKESVAIKEALSKAVRRAELAGTPAIVTLPASDLELGKTYTFQMVVTNFLEQSAQQEVTVEKSGTPVPLVSIASGRALTVYRKDDLTLEGVASLADESCTTTEIDSGTLVSYQWTQVEGTPLLNTSFVNLEEYTTYLRSSATRFLFLPANAMEASMTYTFRLQAVMVNNPALLSAATVAVTVLPSALVPRIVGGDRTMFANDAVELTASPVDPDNTSSSFQYVWECAVLETEEPCFPDTGAPFAMYRNSQTLTLEPYTLAPGRYNFSALVSKEPLVVGRLIRSYAVVTVMEEETTANAQALIVPPDEATVNPSEQFLLTAQVSGGGVTWSVVEGDLSQEELEEAVENSITDSYISLRPNSLTQGQVYVFRLEGSGGAAGLVSSVKVMVNEAPWGGNFDITPRTGIELDTLFTVTMRDWVDKPEDLPLSYEFYYREEGTDELNPLGMRVLGNKFECYLPAGVGRVIIKVYDAPGAFAQVTSDLVEVESLLLRRRLLQNSVVVRSAQLVVDTLLAPAVDIESNAQAVQVAGIYANTFNTGSGEVYSQCSVQAGLAAVHAEVLTAVATVRRTTVSTSATVAQRLCAVRPLSRDAQYLDSEAIVELIGELMDDLALVGDTSSGIALTAEARVCAAEMLSNLLAAVESSCATAGIRNQTQIELLQLAMNEMALALIKPIYPGMDGIRLDERYYSMEVSTSQTSSGLYGSVDGVIYTADFREDAQSAALVGMVAMYRGINPLPPDSEAVFPRVISDVSHLFFQFRTDLQDLVTDGAAGEELPDIAETIKEVVVTQEMDVVMAGESINPFRSPFLYFWDHEIGAWSREGLFSTNELSQAVTGVYRSLQETTTNFAVYMQDDTNPPPAPGIPNPPPPPAPAPPPPVPRLPPYSPVEEESGGGDDAVSIIGFVLMGVAVVIFAALFSWWRWRKYQQEVYNRELPSEQMSFVGPNRPDEEDDPFGTRFDPFGGKGDDGSALLDTLNADSASQPRAEPELELDISAQESAFVWEGAARREHKLKEIDKSRQPQTEEDD</sequence>
<organism evidence="8 9">
    <name type="scientific">Cymbomonas tetramitiformis</name>
    <dbReference type="NCBI Taxonomy" id="36881"/>
    <lineage>
        <taxon>Eukaryota</taxon>
        <taxon>Viridiplantae</taxon>
        <taxon>Chlorophyta</taxon>
        <taxon>Pyramimonadophyceae</taxon>
        <taxon>Pyramimonadales</taxon>
        <taxon>Pyramimonadaceae</taxon>
        <taxon>Cymbomonas</taxon>
    </lineage>
</organism>
<dbReference type="PROSITE" id="PS50194">
    <property type="entry name" value="FILAMIN_REPEAT"/>
    <property type="match status" value="14"/>
</dbReference>
<dbReference type="Gene3D" id="2.60.40.10">
    <property type="entry name" value="Immunoglobulins"/>
    <property type="match status" value="20"/>
</dbReference>
<dbReference type="Pfam" id="PF00630">
    <property type="entry name" value="Filamin"/>
    <property type="match status" value="6"/>
</dbReference>
<evidence type="ECO:0000256" key="6">
    <source>
        <dbReference type="SAM" id="Phobius"/>
    </source>
</evidence>
<evidence type="ECO:0000256" key="2">
    <source>
        <dbReference type="ARBA" id="ARBA00023157"/>
    </source>
</evidence>
<keyword evidence="9" id="KW-1185">Reference proteome</keyword>
<feature type="domain" description="LNR" evidence="7">
    <location>
        <begin position="4996"/>
        <end position="5027"/>
    </location>
</feature>
<dbReference type="InterPro" id="IPR002859">
    <property type="entry name" value="PKD/REJ-like"/>
</dbReference>
<feature type="region of interest" description="Disordered" evidence="5">
    <location>
        <begin position="2473"/>
        <end position="2502"/>
    </location>
</feature>
<dbReference type="InterPro" id="IPR001298">
    <property type="entry name" value="Filamin/ABP280_rpt"/>
</dbReference>
<feature type="repeat" description="Filamin" evidence="4">
    <location>
        <begin position="5312"/>
        <end position="5430"/>
    </location>
</feature>
<feature type="compositionally biased region" description="Pro residues" evidence="5">
    <location>
        <begin position="6655"/>
        <end position="6684"/>
    </location>
</feature>
<evidence type="ECO:0000256" key="3">
    <source>
        <dbReference type="ARBA" id="ARBA00023180"/>
    </source>
</evidence>
<feature type="compositionally biased region" description="Low complexity" evidence="5">
    <location>
        <begin position="1598"/>
        <end position="1617"/>
    </location>
</feature>
<feature type="region of interest" description="Disordered" evidence="5">
    <location>
        <begin position="1577"/>
        <end position="1637"/>
    </location>
</feature>
<dbReference type="SUPFAM" id="SSF81296">
    <property type="entry name" value="E set domains"/>
    <property type="match status" value="10"/>
</dbReference>
<dbReference type="EMBL" id="LGRX02000158">
    <property type="protein sequence ID" value="KAK3289369.1"/>
    <property type="molecule type" value="Genomic_DNA"/>
</dbReference>
<feature type="compositionally biased region" description="Pro residues" evidence="5">
    <location>
        <begin position="1577"/>
        <end position="1597"/>
    </location>
</feature>
<dbReference type="Pfam" id="PF02010">
    <property type="entry name" value="REJ"/>
    <property type="match status" value="1"/>
</dbReference>
<feature type="repeat" description="Filamin" evidence="4">
    <location>
        <begin position="4553"/>
        <end position="4658"/>
    </location>
</feature>
<feature type="repeat" description="Filamin" evidence="4">
    <location>
        <begin position="2781"/>
        <end position="2897"/>
    </location>
</feature>
<dbReference type="InterPro" id="IPR025883">
    <property type="entry name" value="Cadherin-like_domain"/>
</dbReference>
<dbReference type="GO" id="GO:0030036">
    <property type="term" value="P:actin cytoskeleton organization"/>
    <property type="evidence" value="ECO:0007669"/>
    <property type="project" value="InterPro"/>
</dbReference>
<feature type="repeat" description="Filamin" evidence="4">
    <location>
        <begin position="3243"/>
        <end position="3340"/>
    </location>
</feature>
<dbReference type="PANTHER" id="PTHR38537">
    <property type="entry name" value="JITTERBUG, ISOFORM N"/>
    <property type="match status" value="1"/>
</dbReference>
<keyword evidence="1" id="KW-0677">Repeat</keyword>
<feature type="repeat" description="Filamin" evidence="4">
    <location>
        <begin position="3828"/>
        <end position="3930"/>
    </location>
</feature>
<evidence type="ECO:0000256" key="1">
    <source>
        <dbReference type="ARBA" id="ARBA00022737"/>
    </source>
</evidence>
<dbReference type="InterPro" id="IPR013783">
    <property type="entry name" value="Ig-like_fold"/>
</dbReference>
<dbReference type="SMART" id="SM00004">
    <property type="entry name" value="NL"/>
    <property type="match status" value="3"/>
</dbReference>
<feature type="region of interest" description="Disordered" evidence="5">
    <location>
        <begin position="6649"/>
        <end position="6691"/>
    </location>
</feature>
<name>A0AAE0LLS9_9CHLO</name>
<feature type="repeat" description="Filamin" evidence="4">
    <location>
        <begin position="4313"/>
        <end position="4442"/>
    </location>
</feature>
<dbReference type="Proteomes" id="UP001190700">
    <property type="component" value="Unassembled WGS sequence"/>
</dbReference>
<feature type="compositionally biased region" description="Pro residues" evidence="5">
    <location>
        <begin position="2484"/>
        <end position="2500"/>
    </location>
</feature>
<feature type="repeat" description="Filamin" evidence="4">
    <location>
        <begin position="3343"/>
        <end position="3447"/>
    </location>
</feature>
<dbReference type="InterPro" id="IPR014756">
    <property type="entry name" value="Ig_E-set"/>
</dbReference>
<feature type="region of interest" description="Disordered" evidence="5">
    <location>
        <begin position="6763"/>
        <end position="6789"/>
    </location>
</feature>
<proteinExistence type="predicted"/>
<feature type="repeat" description="Filamin" evidence="4">
    <location>
        <begin position="2899"/>
        <end position="3003"/>
    </location>
</feature>
<keyword evidence="6" id="KW-0472">Membrane</keyword>
<feature type="repeat" description="Filamin" evidence="4">
    <location>
        <begin position="5541"/>
        <end position="5644"/>
    </location>
</feature>
<dbReference type="PROSITE" id="PS50258">
    <property type="entry name" value="LNR"/>
    <property type="match status" value="1"/>
</dbReference>
<dbReference type="GO" id="GO:0051015">
    <property type="term" value="F:actin filament binding"/>
    <property type="evidence" value="ECO:0007669"/>
    <property type="project" value="InterPro"/>
</dbReference>
<feature type="repeat" description="Filamin" evidence="4">
    <location>
        <begin position="5449"/>
        <end position="5539"/>
    </location>
</feature>
<dbReference type="InterPro" id="IPR000800">
    <property type="entry name" value="Notch_dom"/>
</dbReference>